<gene>
    <name evidence="2" type="ORF">VQ7734_02261</name>
</gene>
<evidence type="ECO:0000313" key="2">
    <source>
        <dbReference type="EMBL" id="SHO56492.1"/>
    </source>
</evidence>
<reference evidence="3" key="1">
    <citation type="submission" date="2016-12" db="EMBL/GenBank/DDBJ databases">
        <authorList>
            <person name="Rodrigo-Torres L."/>
            <person name="Arahal R.D."/>
            <person name="Lucena T."/>
        </authorList>
    </citation>
    <scope>NUCLEOTIDE SEQUENCE [LARGE SCALE GENOMIC DNA]</scope>
</reference>
<evidence type="ECO:0000313" key="3">
    <source>
        <dbReference type="Proteomes" id="UP000184600"/>
    </source>
</evidence>
<organism evidence="2 3">
    <name type="scientific">Vibrio quintilis</name>
    <dbReference type="NCBI Taxonomy" id="1117707"/>
    <lineage>
        <taxon>Bacteria</taxon>
        <taxon>Pseudomonadati</taxon>
        <taxon>Pseudomonadota</taxon>
        <taxon>Gammaproteobacteria</taxon>
        <taxon>Vibrionales</taxon>
        <taxon>Vibrionaceae</taxon>
        <taxon>Vibrio</taxon>
    </lineage>
</organism>
<dbReference type="AlphaFoldDB" id="A0A1M7YV46"/>
<accession>A0A1M7YV46</accession>
<feature type="transmembrane region" description="Helical" evidence="1">
    <location>
        <begin position="41"/>
        <end position="59"/>
    </location>
</feature>
<dbReference type="Proteomes" id="UP000184600">
    <property type="component" value="Unassembled WGS sequence"/>
</dbReference>
<keyword evidence="1" id="KW-0812">Transmembrane</keyword>
<dbReference type="EMBL" id="FRFG01000026">
    <property type="protein sequence ID" value="SHO56492.1"/>
    <property type="molecule type" value="Genomic_DNA"/>
</dbReference>
<proteinExistence type="predicted"/>
<sequence>MLKRYLSFIAFMICAAGTIIDDSQAAIYMAKGELSDHMLTLPLGIFFTVMVFVIVFYPVKIQETPVQHIN</sequence>
<keyword evidence="1" id="KW-1133">Transmembrane helix</keyword>
<protein>
    <submittedName>
        <fullName evidence="2">Uncharacterized protein</fullName>
    </submittedName>
</protein>
<keyword evidence="1" id="KW-0472">Membrane</keyword>
<keyword evidence="3" id="KW-1185">Reference proteome</keyword>
<evidence type="ECO:0000256" key="1">
    <source>
        <dbReference type="SAM" id="Phobius"/>
    </source>
</evidence>
<dbReference type="RefSeq" id="WP_073582509.1">
    <property type="nucleotide sequence ID" value="NZ_AP024897.1"/>
</dbReference>
<dbReference type="OrthoDB" id="9887236at2"/>
<name>A0A1M7YV46_9VIBR</name>